<dbReference type="SMART" id="SM00116">
    <property type="entry name" value="CBS"/>
    <property type="match status" value="2"/>
</dbReference>
<proteinExistence type="predicted"/>
<keyword evidence="1 2" id="KW-0129">CBS domain</keyword>
<organism evidence="5 6">
    <name type="scientific">Tessaracoccus palaemonis</name>
    <dbReference type="NCBI Taxonomy" id="2829499"/>
    <lineage>
        <taxon>Bacteria</taxon>
        <taxon>Bacillati</taxon>
        <taxon>Actinomycetota</taxon>
        <taxon>Actinomycetes</taxon>
        <taxon>Propionibacteriales</taxon>
        <taxon>Propionibacteriaceae</taxon>
        <taxon>Tessaracoccus</taxon>
    </lineage>
</organism>
<name>A0ABX8SFK3_9ACTN</name>
<dbReference type="RefSeq" id="WP_219080770.1">
    <property type="nucleotide sequence ID" value="NZ_CP079216.1"/>
</dbReference>
<dbReference type="CDD" id="cd05401">
    <property type="entry name" value="NT_GlnE_GlnD_like"/>
    <property type="match status" value="1"/>
</dbReference>
<dbReference type="Pfam" id="PF03445">
    <property type="entry name" value="DUF294"/>
    <property type="match status" value="1"/>
</dbReference>
<feature type="domain" description="Cyclic nucleotide-binding" evidence="3">
    <location>
        <begin position="16"/>
        <end position="115"/>
    </location>
</feature>
<dbReference type="SMART" id="SM00100">
    <property type="entry name" value="cNMP"/>
    <property type="match status" value="1"/>
</dbReference>
<dbReference type="PROSITE" id="PS51371">
    <property type="entry name" value="CBS"/>
    <property type="match status" value="2"/>
</dbReference>
<dbReference type="Proteomes" id="UP000824504">
    <property type="component" value="Chromosome"/>
</dbReference>
<dbReference type="Pfam" id="PF10335">
    <property type="entry name" value="DUF294_C"/>
    <property type="match status" value="1"/>
</dbReference>
<evidence type="ECO:0000313" key="6">
    <source>
        <dbReference type="Proteomes" id="UP000824504"/>
    </source>
</evidence>
<feature type="domain" description="CBS" evidence="4">
    <location>
        <begin position="151"/>
        <end position="207"/>
    </location>
</feature>
<dbReference type="PROSITE" id="PS50042">
    <property type="entry name" value="CNMP_BINDING_3"/>
    <property type="match status" value="1"/>
</dbReference>
<dbReference type="InterPro" id="IPR005105">
    <property type="entry name" value="GlnD_Uridyltrans_N"/>
</dbReference>
<dbReference type="PANTHER" id="PTHR43080">
    <property type="entry name" value="CBS DOMAIN-CONTAINING PROTEIN CBSX3, MITOCHONDRIAL"/>
    <property type="match status" value="1"/>
</dbReference>
<dbReference type="Pfam" id="PF00027">
    <property type="entry name" value="cNMP_binding"/>
    <property type="match status" value="1"/>
</dbReference>
<dbReference type="CDD" id="cd00038">
    <property type="entry name" value="CAP_ED"/>
    <property type="match status" value="1"/>
</dbReference>
<protein>
    <submittedName>
        <fullName evidence="5">CBS domain-containing protein</fullName>
    </submittedName>
</protein>
<dbReference type="InterPro" id="IPR000644">
    <property type="entry name" value="CBS_dom"/>
</dbReference>
<dbReference type="InterPro" id="IPR051257">
    <property type="entry name" value="Diverse_CBS-Domain"/>
</dbReference>
<evidence type="ECO:0000259" key="3">
    <source>
        <dbReference type="PROSITE" id="PS50042"/>
    </source>
</evidence>
<dbReference type="InterPro" id="IPR018821">
    <property type="entry name" value="DUF294_put_nucleoTrafse_sb-bd"/>
</dbReference>
<gene>
    <name evidence="5" type="ORF">KDB89_10365</name>
</gene>
<dbReference type="EMBL" id="CP079216">
    <property type="protein sequence ID" value="QXT62167.1"/>
    <property type="molecule type" value="Genomic_DNA"/>
</dbReference>
<evidence type="ECO:0000256" key="1">
    <source>
        <dbReference type="ARBA" id="ARBA00023122"/>
    </source>
</evidence>
<dbReference type="Pfam" id="PF00571">
    <property type="entry name" value="CBS"/>
    <property type="match status" value="2"/>
</dbReference>
<evidence type="ECO:0000313" key="5">
    <source>
        <dbReference type="EMBL" id="QXT62167.1"/>
    </source>
</evidence>
<evidence type="ECO:0000256" key="2">
    <source>
        <dbReference type="PROSITE-ProRule" id="PRU00703"/>
    </source>
</evidence>
<keyword evidence="6" id="KW-1185">Reference proteome</keyword>
<evidence type="ECO:0000259" key="4">
    <source>
        <dbReference type="PROSITE" id="PS51371"/>
    </source>
</evidence>
<dbReference type="InterPro" id="IPR000595">
    <property type="entry name" value="cNMP-bd_dom"/>
</dbReference>
<dbReference type="CDD" id="cd04587">
    <property type="entry name" value="CBS_pair_CAP-ED_NT_Pol-beta-like_DUF294_assoc"/>
    <property type="match status" value="1"/>
</dbReference>
<feature type="domain" description="CBS" evidence="4">
    <location>
        <begin position="215"/>
        <end position="271"/>
    </location>
</feature>
<sequence>MSELAEVTAFLGGREPWSALPRGQLAALARRAEAVYFPRGSTVLSAGDHPSSMFVIRSGAVEVRDVSDQLATIEEEGGCFGQSSIVERRPSRFSFRTVEDTLLWRFDAGVVDELVALPKVSRYFTASRLGDATQQGAPEGGPVLQVRVEDMLTRGAVSIRSDATVRDAARLMDEQRISSIVVTRDDRLVGILTDRDLRRVVARQIPGETPLREVMTLSPVTVSPDALALDVLLTLVENRIHHLPVVRGDQLLGMVTSGDLMRLERSSPLYLVGDLARQGDVEGLAAVMRRVPGLVTRLLRQDATAEDIGRIVSRTTEALWQRLGALAEERFGPPPVAYCWVALGSLARQEQALGSDQDHAFILSDEALPEHDDYFASVAGFLTDALVECGFPRCQGDVMATNPRWRQPVSGWWHTFSAWLASPTADAVLGSSIFFDMRPVFGDGNLAAGLQRRILAAAPGASRFLGHLASHANDIEVPLGFLRGLVVERQGSHRDQLDIKKGGLTPIVDVARLYALRWGLPQVGTRPRLAAAALHGVHVDNLLDAHEYLGYTRLQHQGRQVGRDEEPDNHLAPSELTEFERRSLRDAFWYVSQAQKALTVTFQTQFIG</sequence>
<dbReference type="PANTHER" id="PTHR43080:SF2">
    <property type="entry name" value="CBS DOMAIN-CONTAINING PROTEIN"/>
    <property type="match status" value="1"/>
</dbReference>
<reference evidence="5 6" key="1">
    <citation type="submission" date="2021-07" db="EMBL/GenBank/DDBJ databases">
        <title>complete genome sequencing of Tessaracoccus sp.J1M15.</title>
        <authorList>
            <person name="Bae J.-W."/>
            <person name="Kim D.-y."/>
        </authorList>
    </citation>
    <scope>NUCLEOTIDE SEQUENCE [LARGE SCALE GENOMIC DNA]</scope>
    <source>
        <strain evidence="5 6">J1M15</strain>
    </source>
</reference>
<accession>A0ABX8SFK3</accession>